<proteinExistence type="predicted"/>
<sequence length="220" mass="24008">MSVRAGNQKATLSWDLASRATGYYIWQREVTFGKDWKRLPYPVNDDTFAVGFLVNGAAYEFKIQSVDGMQPGGYSNVVSVTPKGPTPRGPDDLTARGSRLGTSTLRWSTSSTATGYYIHIRNVSKGEGFKELPYPVSNGPWTSSYMTPGDTYEFRLQAVSGMQRGNYSNVARVTLPRPPGVSGVTVASKLFGVKVSWKGLSGADGYVIYYRHASRTGSCT</sequence>
<comment type="caution">
    <text evidence="4">The sequence shown here is derived from an EMBL/GenBank/DDBJ whole genome shotgun (WGS) entry which is preliminary data.</text>
</comment>
<evidence type="ECO:0000256" key="1">
    <source>
        <dbReference type="ARBA" id="ARBA00023295"/>
    </source>
</evidence>
<gene>
    <name evidence="4" type="ORF">GCM10010411_53800</name>
</gene>
<keyword evidence="5" id="KW-1185">Reference proteome</keyword>
<evidence type="ECO:0000256" key="2">
    <source>
        <dbReference type="ARBA" id="ARBA00023326"/>
    </source>
</evidence>
<name>A0ABP6CBK5_9ACTN</name>
<evidence type="ECO:0000259" key="3">
    <source>
        <dbReference type="PROSITE" id="PS50853"/>
    </source>
</evidence>
<dbReference type="Gene3D" id="2.60.40.10">
    <property type="entry name" value="Immunoglobulins"/>
    <property type="match status" value="2"/>
</dbReference>
<dbReference type="RefSeq" id="WP_344545217.1">
    <property type="nucleotide sequence ID" value="NZ_BAAATD010000007.1"/>
</dbReference>
<dbReference type="SUPFAM" id="SSF49265">
    <property type="entry name" value="Fibronectin type III"/>
    <property type="match status" value="1"/>
</dbReference>
<keyword evidence="2" id="KW-0624">Polysaccharide degradation</keyword>
<evidence type="ECO:0000313" key="5">
    <source>
        <dbReference type="Proteomes" id="UP001501509"/>
    </source>
</evidence>
<dbReference type="InterPro" id="IPR036116">
    <property type="entry name" value="FN3_sf"/>
</dbReference>
<dbReference type="EMBL" id="BAAATD010000007">
    <property type="protein sequence ID" value="GAA2612303.1"/>
    <property type="molecule type" value="Genomic_DNA"/>
</dbReference>
<dbReference type="InterPro" id="IPR003961">
    <property type="entry name" value="FN3_dom"/>
</dbReference>
<reference evidence="5" key="1">
    <citation type="journal article" date="2019" name="Int. J. Syst. Evol. Microbiol.">
        <title>The Global Catalogue of Microorganisms (GCM) 10K type strain sequencing project: providing services to taxonomists for standard genome sequencing and annotation.</title>
        <authorList>
            <consortium name="The Broad Institute Genomics Platform"/>
            <consortium name="The Broad Institute Genome Sequencing Center for Infectious Disease"/>
            <person name="Wu L."/>
            <person name="Ma J."/>
        </authorList>
    </citation>
    <scope>NUCLEOTIDE SEQUENCE [LARGE SCALE GENOMIC DNA]</scope>
    <source>
        <strain evidence="5">JCM 6833</strain>
    </source>
</reference>
<keyword evidence="1" id="KW-0378">Hydrolase</keyword>
<dbReference type="Proteomes" id="UP001501509">
    <property type="component" value="Unassembled WGS sequence"/>
</dbReference>
<keyword evidence="1" id="KW-0326">Glycosidase</keyword>
<keyword evidence="2" id="KW-0119">Carbohydrate metabolism</keyword>
<protein>
    <recommendedName>
        <fullName evidence="3">Fibronectin type-III domain-containing protein</fullName>
    </recommendedName>
</protein>
<feature type="domain" description="Fibronectin type-III" evidence="3">
    <location>
        <begin position="89"/>
        <end position="178"/>
    </location>
</feature>
<accession>A0ABP6CBK5</accession>
<feature type="domain" description="Fibronectin type-III" evidence="3">
    <location>
        <begin position="1"/>
        <end position="85"/>
    </location>
</feature>
<evidence type="ECO:0000313" key="4">
    <source>
        <dbReference type="EMBL" id="GAA2612303.1"/>
    </source>
</evidence>
<dbReference type="PROSITE" id="PS50853">
    <property type="entry name" value="FN3"/>
    <property type="match status" value="2"/>
</dbReference>
<dbReference type="InterPro" id="IPR013783">
    <property type="entry name" value="Ig-like_fold"/>
</dbReference>
<organism evidence="4 5">
    <name type="scientific">Actinomadura fulvescens</name>
    <dbReference type="NCBI Taxonomy" id="46160"/>
    <lineage>
        <taxon>Bacteria</taxon>
        <taxon>Bacillati</taxon>
        <taxon>Actinomycetota</taxon>
        <taxon>Actinomycetes</taxon>
        <taxon>Streptosporangiales</taxon>
        <taxon>Thermomonosporaceae</taxon>
        <taxon>Actinomadura</taxon>
    </lineage>
</organism>
<dbReference type="CDD" id="cd00063">
    <property type="entry name" value="FN3"/>
    <property type="match status" value="2"/>
</dbReference>
<dbReference type="Pfam" id="PF00041">
    <property type="entry name" value="fn3"/>
    <property type="match status" value="1"/>
</dbReference>